<organism evidence="2 3">
    <name type="scientific">Candidatus Pantoea multigeneris</name>
    <dbReference type="NCBI Taxonomy" id="2608357"/>
    <lineage>
        <taxon>Bacteria</taxon>
        <taxon>Pseudomonadati</taxon>
        <taxon>Pseudomonadota</taxon>
        <taxon>Gammaproteobacteria</taxon>
        <taxon>Enterobacterales</taxon>
        <taxon>Erwiniaceae</taxon>
        <taxon>Pantoea</taxon>
    </lineage>
</organism>
<dbReference type="PANTHER" id="PTHR48050">
    <property type="entry name" value="STEROL 3-BETA-GLUCOSYLTRANSFERASE"/>
    <property type="match status" value="1"/>
</dbReference>
<dbReference type="Proteomes" id="UP001515683">
    <property type="component" value="Unassembled WGS sequence"/>
</dbReference>
<sequence>MKISLFTAGSMGDIRPFIVLGKRLQQMGHQCAIMSGERNEKIVTDEGLEYDRWDLDLPEARQVEQGLMNGDSAHKAAKKMSGVVDKLMSLWVEQATEAVQGSRLIIAANQAVPLALSVGEKFDIPVVSLYFAPLTPSRSIPPLFLKPIIRLPGFLNIALSKVLRLVMWRFVAKSYAACRANLGLPAWKWGGPWSDKIYDSRKIIYAFSPYLVPRPEEWPEASIKIAGSLSGEMSSTQGVSPALEQFIVSGEKPVYIGFGSMVCVDPESLTQKIINVIKRSGLRAVIMTGGGALNKELIAAANLPGVFCVENVSHSWLFPRVKTVFHHGGSGTVAAAARAGAPQVVMPFIYDQFYWAWQMEMLGVSGGSLNVKRIEEGDIENALQKSFSPEVAQCAHTLRQKISVENGVDNTITELQHWGLL</sequence>
<name>A0ABX0R8H3_9GAMM</name>
<dbReference type="Pfam" id="PF06722">
    <property type="entry name" value="EryCIII-like_C"/>
    <property type="match status" value="1"/>
</dbReference>
<dbReference type="PANTHER" id="PTHR48050:SF13">
    <property type="entry name" value="STEROL 3-BETA-GLUCOSYLTRANSFERASE UGT80A2"/>
    <property type="match status" value="1"/>
</dbReference>
<dbReference type="RefSeq" id="WP_167013724.1">
    <property type="nucleotide sequence ID" value="NZ_VWXF01000002.1"/>
</dbReference>
<comment type="caution">
    <text evidence="2">The sequence shown here is derived from an EMBL/GenBank/DDBJ whole genome shotgun (WGS) entry which is preliminary data.</text>
</comment>
<reference evidence="2 3" key="1">
    <citation type="journal article" date="2019" name="bioRxiv">
        <title>Bacteria contribute to plant secondary compound degradation in a generalist herbivore system.</title>
        <authorList>
            <person name="Francoeur C.B."/>
            <person name="Khadempour L."/>
            <person name="Moreira-Soto R.D."/>
            <person name="Gotting K."/>
            <person name="Book A.J."/>
            <person name="Pinto-Tomas A.A."/>
            <person name="Keefover-Ring K."/>
            <person name="Currie C.R."/>
        </authorList>
    </citation>
    <scope>NUCLEOTIDE SEQUENCE [LARGE SCALE GENOMIC DNA]</scope>
    <source>
        <strain evidence="2">Acro-835</strain>
    </source>
</reference>
<dbReference type="CDD" id="cd03784">
    <property type="entry name" value="GT1_Gtf-like"/>
    <property type="match status" value="1"/>
</dbReference>
<dbReference type="InterPro" id="IPR010610">
    <property type="entry name" value="EryCIII-like_C"/>
</dbReference>
<feature type="domain" description="Erythromycin biosynthesis protein CIII-like C-terminal" evidence="1">
    <location>
        <begin position="301"/>
        <end position="385"/>
    </location>
</feature>
<dbReference type="EMBL" id="VWXF01000002">
    <property type="protein sequence ID" value="NIF21660.1"/>
    <property type="molecule type" value="Genomic_DNA"/>
</dbReference>
<protein>
    <submittedName>
        <fullName evidence="2">Glycosyltransferase family 1 protein</fullName>
    </submittedName>
</protein>
<evidence type="ECO:0000313" key="2">
    <source>
        <dbReference type="EMBL" id="NIF21660.1"/>
    </source>
</evidence>
<evidence type="ECO:0000259" key="1">
    <source>
        <dbReference type="Pfam" id="PF06722"/>
    </source>
</evidence>
<dbReference type="InterPro" id="IPR002213">
    <property type="entry name" value="UDP_glucos_trans"/>
</dbReference>
<dbReference type="InterPro" id="IPR050426">
    <property type="entry name" value="Glycosyltransferase_28"/>
</dbReference>
<evidence type="ECO:0000313" key="3">
    <source>
        <dbReference type="Proteomes" id="UP001515683"/>
    </source>
</evidence>
<dbReference type="Gene3D" id="3.40.50.2000">
    <property type="entry name" value="Glycogen Phosphorylase B"/>
    <property type="match status" value="2"/>
</dbReference>
<proteinExistence type="predicted"/>
<gene>
    <name evidence="2" type="ORF">F3J40_08640</name>
</gene>
<keyword evidence="3" id="KW-1185">Reference proteome</keyword>
<dbReference type="SUPFAM" id="SSF53756">
    <property type="entry name" value="UDP-Glycosyltransferase/glycogen phosphorylase"/>
    <property type="match status" value="1"/>
</dbReference>
<accession>A0ABX0R8H3</accession>